<gene>
    <name evidence="1" type="ORF">NQ315_006576</name>
</gene>
<protein>
    <submittedName>
        <fullName evidence="1">Uncharacterized protein</fullName>
    </submittedName>
</protein>
<name>A0AAV8VG59_9CUCU</name>
<comment type="caution">
    <text evidence="1">The sequence shown here is derived from an EMBL/GenBank/DDBJ whole genome shotgun (WGS) entry which is preliminary data.</text>
</comment>
<organism evidence="1 2">
    <name type="scientific">Exocentrus adspersus</name>
    <dbReference type="NCBI Taxonomy" id="1586481"/>
    <lineage>
        <taxon>Eukaryota</taxon>
        <taxon>Metazoa</taxon>
        <taxon>Ecdysozoa</taxon>
        <taxon>Arthropoda</taxon>
        <taxon>Hexapoda</taxon>
        <taxon>Insecta</taxon>
        <taxon>Pterygota</taxon>
        <taxon>Neoptera</taxon>
        <taxon>Endopterygota</taxon>
        <taxon>Coleoptera</taxon>
        <taxon>Polyphaga</taxon>
        <taxon>Cucujiformia</taxon>
        <taxon>Chrysomeloidea</taxon>
        <taxon>Cerambycidae</taxon>
        <taxon>Lamiinae</taxon>
        <taxon>Acanthocinini</taxon>
        <taxon>Exocentrus</taxon>
    </lineage>
</organism>
<sequence>MFAVNLQNILAAQHEEYLEEIRLYNHERYLMREEADPFSMTDILFKKTFRLTKDMAQYILNTILPDIDIANNLDLTND</sequence>
<dbReference type="EMBL" id="JANEYG010000103">
    <property type="protein sequence ID" value="KAJ8913075.1"/>
    <property type="molecule type" value="Genomic_DNA"/>
</dbReference>
<dbReference type="AlphaFoldDB" id="A0AAV8VG59"/>
<accession>A0AAV8VG59</accession>
<evidence type="ECO:0000313" key="2">
    <source>
        <dbReference type="Proteomes" id="UP001159042"/>
    </source>
</evidence>
<reference evidence="1 2" key="1">
    <citation type="journal article" date="2023" name="Insect Mol. Biol.">
        <title>Genome sequencing provides insights into the evolution of gene families encoding plant cell wall-degrading enzymes in longhorned beetles.</title>
        <authorList>
            <person name="Shin N.R."/>
            <person name="Okamura Y."/>
            <person name="Kirsch R."/>
            <person name="Pauchet Y."/>
        </authorList>
    </citation>
    <scope>NUCLEOTIDE SEQUENCE [LARGE SCALE GENOMIC DNA]</scope>
    <source>
        <strain evidence="1">EAD_L_NR</strain>
    </source>
</reference>
<proteinExistence type="predicted"/>
<keyword evidence="2" id="KW-1185">Reference proteome</keyword>
<evidence type="ECO:0000313" key="1">
    <source>
        <dbReference type="EMBL" id="KAJ8913075.1"/>
    </source>
</evidence>
<dbReference type="Proteomes" id="UP001159042">
    <property type="component" value="Unassembled WGS sequence"/>
</dbReference>